<organism evidence="1 2">
    <name type="scientific">Ganoderma sinense ZZ0214-1</name>
    <dbReference type="NCBI Taxonomy" id="1077348"/>
    <lineage>
        <taxon>Eukaryota</taxon>
        <taxon>Fungi</taxon>
        <taxon>Dikarya</taxon>
        <taxon>Basidiomycota</taxon>
        <taxon>Agaricomycotina</taxon>
        <taxon>Agaricomycetes</taxon>
        <taxon>Polyporales</taxon>
        <taxon>Polyporaceae</taxon>
        <taxon>Ganoderma</taxon>
    </lineage>
</organism>
<proteinExistence type="predicted"/>
<evidence type="ECO:0000313" key="2">
    <source>
        <dbReference type="Proteomes" id="UP000230002"/>
    </source>
</evidence>
<comment type="caution">
    <text evidence="1">The sequence shown here is derived from an EMBL/GenBank/DDBJ whole genome shotgun (WGS) entry which is preliminary data.</text>
</comment>
<accession>A0A2G8SUZ4</accession>
<evidence type="ECO:0008006" key="3">
    <source>
        <dbReference type="Google" id="ProtNLM"/>
    </source>
</evidence>
<dbReference type="AlphaFoldDB" id="A0A2G8SUZ4"/>
<dbReference type="EMBL" id="AYKW01000001">
    <property type="protein sequence ID" value="PIL37601.1"/>
    <property type="molecule type" value="Genomic_DNA"/>
</dbReference>
<name>A0A2G8SUZ4_9APHY</name>
<dbReference type="OrthoDB" id="2588098at2759"/>
<reference evidence="1 2" key="1">
    <citation type="journal article" date="2015" name="Sci. Rep.">
        <title>Chromosome-level genome map provides insights into diverse defense mechanisms in the medicinal fungus Ganoderma sinense.</title>
        <authorList>
            <person name="Zhu Y."/>
            <person name="Xu J."/>
            <person name="Sun C."/>
            <person name="Zhou S."/>
            <person name="Xu H."/>
            <person name="Nelson D.R."/>
            <person name="Qian J."/>
            <person name="Song J."/>
            <person name="Luo H."/>
            <person name="Xiang L."/>
            <person name="Li Y."/>
            <person name="Xu Z."/>
            <person name="Ji A."/>
            <person name="Wang L."/>
            <person name="Lu S."/>
            <person name="Hayward A."/>
            <person name="Sun W."/>
            <person name="Li X."/>
            <person name="Schwartz D.C."/>
            <person name="Wang Y."/>
            <person name="Chen S."/>
        </authorList>
    </citation>
    <scope>NUCLEOTIDE SEQUENCE [LARGE SCALE GENOMIC DNA]</scope>
    <source>
        <strain evidence="1 2">ZZ0214-1</strain>
    </source>
</reference>
<dbReference type="Proteomes" id="UP000230002">
    <property type="component" value="Unassembled WGS sequence"/>
</dbReference>
<sequence>MGKLWQIINVDQREASQHLWGELGSWFFYPHEPLLSHISLPVLPKEVDEWLADGPISPQPGPLSHMPVELLDLLFDELHDVLHDVVRLAITCKPLLAVGRRHLLRATRAHYAPWAGARLISLDDGTPSLSLAALPPRLLTAAEQSEIEKAEFPKYAAAEAGGEGEGEVERSLSSFAAHYYARVFTREWRQPRINDAGAFERHLRSFMVCPDDDGERNIHTSAAAAERDVHMFRTLYGDGRRATYPPGARVLCNLSKGEYVRGDGLTVPRHANLAHALLARICWSSSREVGMVCADDYRPQLTAGPWAGDRFCVTSLDLLSEMEMDLSDGDGGGDGEKREWRDVTREVAEVLAHIWENNSAKWVVFCK</sequence>
<protein>
    <recommendedName>
        <fullName evidence="3">F-box domain-containing protein</fullName>
    </recommendedName>
</protein>
<keyword evidence="2" id="KW-1185">Reference proteome</keyword>
<evidence type="ECO:0000313" key="1">
    <source>
        <dbReference type="EMBL" id="PIL37601.1"/>
    </source>
</evidence>
<gene>
    <name evidence="1" type="ORF">GSI_01295</name>
</gene>